<dbReference type="Gene3D" id="3.30.70.2200">
    <property type="match status" value="1"/>
</dbReference>
<feature type="domain" description="TiaS FLD" evidence="6">
    <location>
        <begin position="133"/>
        <end position="245"/>
    </location>
</feature>
<dbReference type="Gene3D" id="2.40.50.1010">
    <property type="match status" value="1"/>
</dbReference>
<evidence type="ECO:0000256" key="4">
    <source>
        <dbReference type="ARBA" id="ARBA00022741"/>
    </source>
</evidence>
<feature type="domain" description="TiaS C-terminal zinc ribbon" evidence="8">
    <location>
        <begin position="343"/>
        <end position="370"/>
    </location>
</feature>
<evidence type="ECO:0000259" key="7">
    <source>
        <dbReference type="Pfam" id="PF22641"/>
    </source>
</evidence>
<dbReference type="InterPro" id="IPR055394">
    <property type="entry name" value="Zn_ribbon_TiaS"/>
</dbReference>
<keyword evidence="5" id="KW-0067">ATP-binding</keyword>
<evidence type="ECO:0000256" key="3">
    <source>
        <dbReference type="ARBA" id="ARBA00022694"/>
    </source>
</evidence>
<dbReference type="InterPro" id="IPR013696">
    <property type="entry name" value="TiaS_FLD"/>
</dbReference>
<dbReference type="InterPro" id="IPR024913">
    <property type="entry name" value="tRNA_Ile2__agm2C_synt"/>
</dbReference>
<evidence type="ECO:0000259" key="8">
    <source>
        <dbReference type="Pfam" id="PF23783"/>
    </source>
</evidence>
<reference evidence="9" key="1">
    <citation type="submission" date="2019-08" db="EMBL/GenBank/DDBJ databases">
        <authorList>
            <person name="Kucharzyk K."/>
            <person name="Murdoch R.W."/>
            <person name="Higgins S."/>
            <person name="Loffler F."/>
        </authorList>
    </citation>
    <scope>NUCLEOTIDE SEQUENCE</scope>
</reference>
<dbReference type="Pfam" id="PF22641">
    <property type="entry name" value="TiaS_TCKD"/>
    <property type="match status" value="1"/>
</dbReference>
<feature type="domain" description="TiaS-like TCKD" evidence="7">
    <location>
        <begin position="3"/>
        <end position="126"/>
    </location>
</feature>
<dbReference type="EMBL" id="VSSQ01000067">
    <property type="protein sequence ID" value="MPL72638.1"/>
    <property type="molecule type" value="Genomic_DNA"/>
</dbReference>
<dbReference type="AlphaFoldDB" id="A0A644U079"/>
<keyword evidence="3" id="KW-0819">tRNA processing</keyword>
<dbReference type="GO" id="GO:0005524">
    <property type="term" value="F:ATP binding"/>
    <property type="evidence" value="ECO:0007669"/>
    <property type="project" value="UniProtKB-KW"/>
</dbReference>
<evidence type="ECO:0000256" key="5">
    <source>
        <dbReference type="ARBA" id="ARBA00022840"/>
    </source>
</evidence>
<dbReference type="HAMAP" id="MF_01892">
    <property type="entry name" value="tRNA_Ile2_agm2C_synt"/>
    <property type="match status" value="1"/>
</dbReference>
<evidence type="ECO:0000256" key="2">
    <source>
        <dbReference type="ARBA" id="ARBA00022598"/>
    </source>
</evidence>
<dbReference type="Pfam" id="PF08489">
    <property type="entry name" value="TiaS_FLD"/>
    <property type="match status" value="1"/>
</dbReference>
<dbReference type="GO" id="GO:0002101">
    <property type="term" value="P:tRNA wobble cytosine modification"/>
    <property type="evidence" value="ECO:0007669"/>
    <property type="project" value="InterPro"/>
</dbReference>
<dbReference type="CDD" id="cd04482">
    <property type="entry name" value="RPA2_OBF_like"/>
    <property type="match status" value="1"/>
</dbReference>
<keyword evidence="4" id="KW-0547">Nucleotide-binding</keyword>
<comment type="caution">
    <text evidence="9">The sequence shown here is derived from an EMBL/GenBank/DDBJ whole genome shotgun (WGS) entry which is preliminary data.</text>
</comment>
<dbReference type="InterPro" id="IPR053870">
    <property type="entry name" value="TiaS-like_TCKD"/>
</dbReference>
<proteinExistence type="inferred from homology"/>
<name>A0A644U079_9ZZZZ</name>
<accession>A0A644U079</accession>
<dbReference type="Gene3D" id="3.90.600.20">
    <property type="match status" value="1"/>
</dbReference>
<evidence type="ECO:0000256" key="1">
    <source>
        <dbReference type="ARBA" id="ARBA00022490"/>
    </source>
</evidence>
<gene>
    <name evidence="9" type="ORF">SDC9_18425</name>
</gene>
<organism evidence="9">
    <name type="scientific">bioreactor metagenome</name>
    <dbReference type="NCBI Taxonomy" id="1076179"/>
    <lineage>
        <taxon>unclassified sequences</taxon>
        <taxon>metagenomes</taxon>
        <taxon>ecological metagenomes</taxon>
    </lineage>
</organism>
<sequence>MLLGLDDTDSPDGMCTTYLGAVIADELERLGYTVTCCRLVRLNPNVIWKTRGNASICIGIESGDPKTVFDIACGFVDQFAEFSCQKTNPGVVVVDSPPDPAYYFQALQRFCTIQETVSRLQEIGALYKGYKNGRGLIGALAAVSSVLPDKTYECLAYRKAEMSGTTRIYEDEGFFIAEEKTAPHTWDTVDFIRREIVCVPHGKDPVLYGIRGESSAWVQEAARYLKTEEPAFSRIWETNQGTDAHLLPLPDEGPAEGESYRFSGVVESAPKTNRGGHVQFTIFASGVNISVFAFEPTKYFRNAVRELACGDRITVCGSFQKGVLHLEKFRPEHLAGQKMRVSPKCPVCGGRMTSAGKDKGYKCRECSARVREVPDRSRPLQMRWYEVPPGSRRHLAKPAVRMDGEGVQSS</sequence>
<evidence type="ECO:0000313" key="9">
    <source>
        <dbReference type="EMBL" id="MPL72638.1"/>
    </source>
</evidence>
<keyword evidence="1" id="KW-0963">Cytoplasm</keyword>
<dbReference type="GO" id="GO:0016879">
    <property type="term" value="F:ligase activity, forming carbon-nitrogen bonds"/>
    <property type="evidence" value="ECO:0007669"/>
    <property type="project" value="InterPro"/>
</dbReference>
<keyword evidence="2" id="KW-0436">Ligase</keyword>
<dbReference type="PANTHER" id="PTHR40705:SF1">
    <property type="entry name" value="TRNA(ILE2) 2-AGMATINYLCYTIDINE SYNTHETASE TIAS"/>
    <property type="match status" value="1"/>
</dbReference>
<dbReference type="PANTHER" id="PTHR40705">
    <property type="entry name" value="TRNA(ILE2) 2-AGMATINYLCYTIDINE SYNTHETASE TIAS"/>
    <property type="match status" value="1"/>
</dbReference>
<evidence type="ECO:0000259" key="6">
    <source>
        <dbReference type="Pfam" id="PF08489"/>
    </source>
</evidence>
<protein>
    <submittedName>
        <fullName evidence="9">Uncharacterized protein</fullName>
    </submittedName>
</protein>
<dbReference type="Pfam" id="PF23783">
    <property type="entry name" value="Zn_ribbon_TiaS"/>
    <property type="match status" value="1"/>
</dbReference>